<dbReference type="FunFam" id="3.40.50.10860:FF:000012">
    <property type="entry name" value="Methylenetetrahydrofolate dehydrogenase [NAD(+)]"/>
    <property type="match status" value="1"/>
</dbReference>
<dbReference type="EC" id="1.5.1.15" evidence="12"/>
<keyword evidence="17" id="KW-1185">Reference proteome</keyword>
<dbReference type="GO" id="GO:0004488">
    <property type="term" value="F:methylenetetrahydrofolate dehydrogenase (NADP+) activity"/>
    <property type="evidence" value="ECO:0007669"/>
    <property type="project" value="InterPro"/>
</dbReference>
<dbReference type="HOGENOM" id="CLU_031413_0_0_1"/>
<dbReference type="Pfam" id="PF02882">
    <property type="entry name" value="THF_DHG_CYH_C"/>
    <property type="match status" value="1"/>
</dbReference>
<dbReference type="GO" id="GO:0006730">
    <property type="term" value="P:one-carbon metabolic process"/>
    <property type="evidence" value="ECO:0007669"/>
    <property type="project" value="UniProtKB-KW"/>
</dbReference>
<evidence type="ECO:0000256" key="3">
    <source>
        <dbReference type="ARBA" id="ARBA00011738"/>
    </source>
</evidence>
<dbReference type="SUPFAM" id="SSF53223">
    <property type="entry name" value="Aminoacid dehydrogenase-like, N-terminal domain"/>
    <property type="match status" value="1"/>
</dbReference>
<dbReference type="Gene3D" id="3.40.50.720">
    <property type="entry name" value="NAD(P)-binding Rossmann-like Domain"/>
    <property type="match status" value="1"/>
</dbReference>
<evidence type="ECO:0000259" key="14">
    <source>
        <dbReference type="Pfam" id="PF00763"/>
    </source>
</evidence>
<evidence type="ECO:0000256" key="10">
    <source>
        <dbReference type="ARBA" id="ARBA00053076"/>
    </source>
</evidence>
<keyword evidence="7" id="KW-0560">Oxidoreductase</keyword>
<evidence type="ECO:0000256" key="7">
    <source>
        <dbReference type="ARBA" id="ARBA00023002"/>
    </source>
</evidence>
<dbReference type="KEGG" id="tdl:TDEL_0B02500"/>
<evidence type="ECO:0000256" key="11">
    <source>
        <dbReference type="ARBA" id="ARBA00061364"/>
    </source>
</evidence>
<feature type="domain" description="Tetrahydrofolate dehydrogenase/cyclohydrolase NAD(P)-binding" evidence="15">
    <location>
        <begin position="154"/>
        <end position="214"/>
    </location>
</feature>
<dbReference type="AlphaFoldDB" id="G8ZP35"/>
<dbReference type="Pfam" id="PF00763">
    <property type="entry name" value="THF_DHG_CYH"/>
    <property type="match status" value="1"/>
</dbReference>
<evidence type="ECO:0000256" key="9">
    <source>
        <dbReference type="ARBA" id="ARBA00023242"/>
    </source>
</evidence>
<dbReference type="Gene3D" id="3.40.50.10860">
    <property type="entry name" value="Leucine Dehydrogenase, chain A, domain 1"/>
    <property type="match status" value="1"/>
</dbReference>
<dbReference type="InterPro" id="IPR035812">
    <property type="entry name" value="m-THF_DH_NAD-bd"/>
</dbReference>
<dbReference type="GO" id="GO:0006164">
    <property type="term" value="P:purine nucleotide biosynthetic process"/>
    <property type="evidence" value="ECO:0007669"/>
    <property type="project" value="UniProtKB-KW"/>
</dbReference>
<dbReference type="InterPro" id="IPR020631">
    <property type="entry name" value="THF_DH/CycHdrlase_NAD-bd_dom"/>
</dbReference>
<dbReference type="Proteomes" id="UP000005627">
    <property type="component" value="Chromosome 2"/>
</dbReference>
<dbReference type="GO" id="GO:0009396">
    <property type="term" value="P:folic acid-containing compound biosynthetic process"/>
    <property type="evidence" value="ECO:0007669"/>
    <property type="project" value="EnsemblFungi"/>
</dbReference>
<dbReference type="OrthoDB" id="41403at2759"/>
<reference evidence="16 17" key="1">
    <citation type="journal article" date="2011" name="Proc. Natl. Acad. Sci. U.S.A.">
        <title>Evolutionary erosion of yeast sex chromosomes by mating-type switching accidents.</title>
        <authorList>
            <person name="Gordon J.L."/>
            <person name="Armisen D."/>
            <person name="Proux-Wera E."/>
            <person name="Oheigeartaigh S.S."/>
            <person name="Byrne K.P."/>
            <person name="Wolfe K.H."/>
        </authorList>
    </citation>
    <scope>NUCLEOTIDE SEQUENCE [LARGE SCALE GENOMIC DNA]</scope>
    <source>
        <strain evidence="17">ATCC 10662 / CBS 1146 / NBRC 0425 / NCYC 2629 / NRRL Y-866</strain>
    </source>
</reference>
<dbReference type="FunCoup" id="G8ZP35">
    <property type="interactions" value="306"/>
</dbReference>
<dbReference type="GO" id="GO:0009113">
    <property type="term" value="P:purine nucleobase biosynthetic process"/>
    <property type="evidence" value="ECO:0007669"/>
    <property type="project" value="EnsemblFungi"/>
</dbReference>
<keyword evidence="6" id="KW-0658">Purine biosynthesis</keyword>
<comment type="subcellular location">
    <subcellularLocation>
        <location evidence="2">Cytoplasm</location>
    </subcellularLocation>
    <subcellularLocation>
        <location evidence="1">Nucleus</location>
    </subcellularLocation>
</comment>
<evidence type="ECO:0000256" key="12">
    <source>
        <dbReference type="ARBA" id="ARBA00066980"/>
    </source>
</evidence>
<sequence length="326" mass="36720">MSGSEAVAKPGITVLASKISKEYVDEITKKVEALKSIRPEGPLLVGFLANGDPAAEMYASWTKKTSESMGFRYELRRVDEKDFLEEAIIEANRDDAVDGIMVYYPIFGNAQDQYLQQVVAREKDVEGLNHVYYQNMYHNIRYLDNEKQLKSILPCTPLAIVKILEYLKIYNTLLPEGNRLYGKKVVIVNRSEIVGRPLAALLANDGAIVFSVDVNNVQKFTRGESLKFIKHHVEDLGPYSEDLLKQCCADADVIITGVPSPKYKFPTEYVRDGTVCINFSSEKNFDDSIKTKASLYVPMTGKVTISMLLRNMLRLIENAEKVKAKN</sequence>
<dbReference type="PRINTS" id="PR00085">
    <property type="entry name" value="THFDHDRGNASE"/>
</dbReference>
<dbReference type="GeneID" id="11504300"/>
<dbReference type="GO" id="GO:0005829">
    <property type="term" value="C:cytosol"/>
    <property type="evidence" value="ECO:0007669"/>
    <property type="project" value="EnsemblFungi"/>
</dbReference>
<evidence type="ECO:0000256" key="13">
    <source>
        <dbReference type="ARBA" id="ARBA00074830"/>
    </source>
</evidence>
<dbReference type="InParanoid" id="G8ZP35"/>
<dbReference type="SUPFAM" id="SSF51735">
    <property type="entry name" value="NAD(P)-binding Rossmann-fold domains"/>
    <property type="match status" value="1"/>
</dbReference>
<comment type="similarity">
    <text evidence="11">Belongs to the tetrahydrofolate dehydrogenase/cyclohydrolase family.</text>
</comment>
<evidence type="ECO:0000256" key="6">
    <source>
        <dbReference type="ARBA" id="ARBA00022755"/>
    </source>
</evidence>
<evidence type="ECO:0000259" key="15">
    <source>
        <dbReference type="Pfam" id="PF02882"/>
    </source>
</evidence>
<dbReference type="STRING" id="1076872.G8ZP35"/>
<evidence type="ECO:0000256" key="5">
    <source>
        <dbReference type="ARBA" id="ARBA00022563"/>
    </source>
</evidence>
<evidence type="ECO:0000313" key="17">
    <source>
        <dbReference type="Proteomes" id="UP000005627"/>
    </source>
</evidence>
<evidence type="ECO:0000256" key="2">
    <source>
        <dbReference type="ARBA" id="ARBA00004496"/>
    </source>
</evidence>
<protein>
    <recommendedName>
        <fullName evidence="13">Methylenetetrahydrofolate dehydrogenase [NAD(+)]</fullName>
        <ecNumber evidence="12">1.5.1.15</ecNumber>
    </recommendedName>
</protein>
<feature type="domain" description="Tetrahydrofolate dehydrogenase/cyclohydrolase catalytic" evidence="14">
    <location>
        <begin position="17"/>
        <end position="126"/>
    </location>
</feature>
<dbReference type="PANTHER" id="PTHR48099:SF3">
    <property type="entry name" value="METHYLENETETRAHYDROFOLATE DEHYDROGENASE [NAD(+)]"/>
    <property type="match status" value="1"/>
</dbReference>
<evidence type="ECO:0000256" key="8">
    <source>
        <dbReference type="ARBA" id="ARBA00023027"/>
    </source>
</evidence>
<dbReference type="InterPro" id="IPR046346">
    <property type="entry name" value="Aminoacid_DH-like_N_sf"/>
</dbReference>
<keyword evidence="9" id="KW-0539">Nucleus</keyword>
<dbReference type="FunFam" id="3.40.50.720:FF:000255">
    <property type="entry name" value="Methylenetetrahydrofolate dehydrogenase"/>
    <property type="match status" value="1"/>
</dbReference>
<dbReference type="eggNOG" id="KOG0089">
    <property type="taxonomic scope" value="Eukaryota"/>
</dbReference>
<dbReference type="InterPro" id="IPR020630">
    <property type="entry name" value="THF_DH/CycHdrlase_cat_dom"/>
</dbReference>
<evidence type="ECO:0000256" key="1">
    <source>
        <dbReference type="ARBA" id="ARBA00004123"/>
    </source>
</evidence>
<dbReference type="InterPro" id="IPR000672">
    <property type="entry name" value="THF_DH/CycHdrlase"/>
</dbReference>
<dbReference type="GO" id="GO:0005634">
    <property type="term" value="C:nucleus"/>
    <property type="evidence" value="ECO:0007669"/>
    <property type="project" value="UniProtKB-SubCell"/>
</dbReference>
<name>G8ZP35_TORDE</name>
<comment type="function">
    <text evidence="10">Catalyzes oxidation of cytoplasmic one-carbon units for purine biosynthesis.</text>
</comment>
<accession>G8ZP35</accession>
<keyword evidence="4" id="KW-0963">Cytoplasm</keyword>
<dbReference type="EMBL" id="HE616743">
    <property type="protein sequence ID" value="CCE90379.1"/>
    <property type="molecule type" value="Genomic_DNA"/>
</dbReference>
<dbReference type="PANTHER" id="PTHR48099">
    <property type="entry name" value="C-1-TETRAHYDROFOLATE SYNTHASE, CYTOPLASMIC-RELATED"/>
    <property type="match status" value="1"/>
</dbReference>
<evidence type="ECO:0000313" key="16">
    <source>
        <dbReference type="EMBL" id="CCE90379.1"/>
    </source>
</evidence>
<keyword evidence="8" id="KW-0520">NAD</keyword>
<gene>
    <name evidence="16" type="primary">TDEL0B02500</name>
    <name evidence="16" type="ORF">TDEL_0B02500</name>
</gene>
<proteinExistence type="inferred from homology"/>
<organism evidence="16 17">
    <name type="scientific">Torulaspora delbrueckii</name>
    <name type="common">Yeast</name>
    <name type="synonym">Candida colliculosa</name>
    <dbReference type="NCBI Taxonomy" id="4950"/>
    <lineage>
        <taxon>Eukaryota</taxon>
        <taxon>Fungi</taxon>
        <taxon>Dikarya</taxon>
        <taxon>Ascomycota</taxon>
        <taxon>Saccharomycotina</taxon>
        <taxon>Saccharomycetes</taxon>
        <taxon>Saccharomycetales</taxon>
        <taxon>Saccharomycetaceae</taxon>
        <taxon>Torulaspora</taxon>
    </lineage>
</organism>
<comment type="subunit">
    <text evidence="3">Homodimer.</text>
</comment>
<keyword evidence="5" id="KW-0554">One-carbon metabolism</keyword>
<evidence type="ECO:0000256" key="4">
    <source>
        <dbReference type="ARBA" id="ARBA00022490"/>
    </source>
</evidence>
<dbReference type="RefSeq" id="XP_003679590.1">
    <property type="nucleotide sequence ID" value="XM_003679542.1"/>
</dbReference>
<dbReference type="InterPro" id="IPR036291">
    <property type="entry name" value="NAD(P)-bd_dom_sf"/>
</dbReference>
<dbReference type="CDD" id="cd01079">
    <property type="entry name" value="NAD_bind_m-THF_DH"/>
    <property type="match status" value="1"/>
</dbReference>
<dbReference type="GO" id="GO:0004487">
    <property type="term" value="F:methylenetetrahydrofolate dehydrogenase (NAD+) activity"/>
    <property type="evidence" value="ECO:0007669"/>
    <property type="project" value="UniProtKB-EC"/>
</dbReference>